<comment type="caution">
    <text evidence="6">The sequence shown here is derived from an EMBL/GenBank/DDBJ whole genome shotgun (WGS) entry which is preliminary data.</text>
</comment>
<evidence type="ECO:0000256" key="2">
    <source>
        <dbReference type="ARBA" id="ARBA00023125"/>
    </source>
</evidence>
<feature type="domain" description="HTH rpiR-type" evidence="4">
    <location>
        <begin position="6"/>
        <end position="82"/>
    </location>
</feature>
<dbReference type="PANTHER" id="PTHR30514">
    <property type="entry name" value="GLUCOKINASE"/>
    <property type="match status" value="1"/>
</dbReference>
<keyword evidence="2" id="KW-0238">DNA-binding</keyword>
<dbReference type="SUPFAM" id="SSF46689">
    <property type="entry name" value="Homeodomain-like"/>
    <property type="match status" value="1"/>
</dbReference>
<feature type="domain" description="SIS" evidence="5">
    <location>
        <begin position="128"/>
        <end position="266"/>
    </location>
</feature>
<dbReference type="Gene3D" id="1.10.10.10">
    <property type="entry name" value="Winged helix-like DNA-binding domain superfamily/Winged helix DNA-binding domain"/>
    <property type="match status" value="1"/>
</dbReference>
<dbReference type="Proteomes" id="UP000013378">
    <property type="component" value="Unassembled WGS sequence"/>
</dbReference>
<evidence type="ECO:0000256" key="1">
    <source>
        <dbReference type="ARBA" id="ARBA00023015"/>
    </source>
</evidence>
<dbReference type="Pfam" id="PF01380">
    <property type="entry name" value="SIS"/>
    <property type="match status" value="1"/>
</dbReference>
<organism evidence="6 7">
    <name type="scientific">Caldisalinibacter kiritimatiensis</name>
    <dbReference type="NCBI Taxonomy" id="1304284"/>
    <lineage>
        <taxon>Bacteria</taxon>
        <taxon>Bacillati</taxon>
        <taxon>Bacillota</taxon>
        <taxon>Tissierellia</taxon>
        <taxon>Tissierellales</taxon>
        <taxon>Thermohalobacteraceae</taxon>
        <taxon>Caldisalinibacter</taxon>
    </lineage>
</organism>
<proteinExistence type="predicted"/>
<dbReference type="RefSeq" id="WP_006310352.1">
    <property type="nucleotide sequence ID" value="NZ_ARZA01000086.1"/>
</dbReference>
<dbReference type="GO" id="GO:1901135">
    <property type="term" value="P:carbohydrate derivative metabolic process"/>
    <property type="evidence" value="ECO:0007669"/>
    <property type="project" value="InterPro"/>
</dbReference>
<dbReference type="PANTHER" id="PTHR30514:SF18">
    <property type="entry name" value="RPIR-FAMILY TRANSCRIPTIONAL REGULATOR"/>
    <property type="match status" value="1"/>
</dbReference>
<dbReference type="OrthoDB" id="2930at2"/>
<gene>
    <name evidence="6" type="ORF">L21TH_0861</name>
</gene>
<sequence length="293" mass="32918">MENTSKDLIKLIQHKYANLSKGQKLIAEYIMAHYDKAAFMTAATLGKKVGVSESTVVRFANALGFSGYPSLQKALQVLIKNKLTTVQRISMDDSFIDSDATLKKVLKADMENLRATIEEVDCRTFKKVVDSIFKAHRIYILGLRSSTALAGYLGFYLDLILDNVKVVSFGMSEIFEQLLRVTKDDLVIGISYPRYSRRTLDALKYVKKQGCKIVGITDSYASPIASISDHTLIARSNMVSFVDSLVAPLSLINSLIVAIGMREKKEVTQYFEKLEDMWDTFNVYEGKDKPTNF</sequence>
<dbReference type="InterPro" id="IPR000281">
    <property type="entry name" value="HTH_RpiR"/>
</dbReference>
<keyword evidence="3" id="KW-0804">Transcription</keyword>
<dbReference type="InterPro" id="IPR036388">
    <property type="entry name" value="WH-like_DNA-bd_sf"/>
</dbReference>
<dbReference type="GO" id="GO:0003700">
    <property type="term" value="F:DNA-binding transcription factor activity"/>
    <property type="evidence" value="ECO:0007669"/>
    <property type="project" value="InterPro"/>
</dbReference>
<dbReference type="Gene3D" id="3.40.50.10490">
    <property type="entry name" value="Glucose-6-phosphate isomerase like protein, domain 1"/>
    <property type="match status" value="1"/>
</dbReference>
<evidence type="ECO:0000256" key="3">
    <source>
        <dbReference type="ARBA" id="ARBA00023163"/>
    </source>
</evidence>
<dbReference type="SUPFAM" id="SSF53697">
    <property type="entry name" value="SIS domain"/>
    <property type="match status" value="1"/>
</dbReference>
<dbReference type="InterPro" id="IPR001347">
    <property type="entry name" value="SIS_dom"/>
</dbReference>
<dbReference type="InterPro" id="IPR046348">
    <property type="entry name" value="SIS_dom_sf"/>
</dbReference>
<dbReference type="InterPro" id="IPR047640">
    <property type="entry name" value="RpiR-like"/>
</dbReference>
<dbReference type="InterPro" id="IPR009057">
    <property type="entry name" value="Homeodomain-like_sf"/>
</dbReference>
<evidence type="ECO:0000259" key="4">
    <source>
        <dbReference type="PROSITE" id="PS51071"/>
    </source>
</evidence>
<dbReference type="eggNOG" id="COG1737">
    <property type="taxonomic scope" value="Bacteria"/>
</dbReference>
<keyword evidence="1" id="KW-0805">Transcription regulation</keyword>
<dbReference type="PROSITE" id="PS51071">
    <property type="entry name" value="HTH_RPIR"/>
    <property type="match status" value="1"/>
</dbReference>
<protein>
    <submittedName>
        <fullName evidence="6">Transcriptional regulator, RpiR family</fullName>
    </submittedName>
</protein>
<dbReference type="InterPro" id="IPR035472">
    <property type="entry name" value="RpiR-like_SIS"/>
</dbReference>
<reference evidence="6 7" key="1">
    <citation type="journal article" date="2015" name="Geomicrobiol. J.">
        <title>Caldisalinibacter kiritimatiensis gen. nov., sp. nov., a moderately thermohalophilic thiosulfate-reducing bacterium from a hypersaline microbial mat.</title>
        <authorList>
            <person name="Ben Hania W."/>
            <person name="Joseph M."/>
            <person name="Fiebig A."/>
            <person name="Bunk B."/>
            <person name="Klenk H.-P."/>
            <person name="Fardeau M.-L."/>
            <person name="Spring S."/>
        </authorList>
    </citation>
    <scope>NUCLEOTIDE SEQUENCE [LARGE SCALE GENOMIC DNA]</scope>
    <source>
        <strain evidence="6 7">L21-TH-D2</strain>
    </source>
</reference>
<dbReference type="PATRIC" id="fig|1304284.3.peg.846"/>
<dbReference type="EMBL" id="ARZA01000086">
    <property type="protein sequence ID" value="EOD01098.1"/>
    <property type="molecule type" value="Genomic_DNA"/>
</dbReference>
<accession>R1AV89</accession>
<dbReference type="Pfam" id="PF01418">
    <property type="entry name" value="HTH_6"/>
    <property type="match status" value="1"/>
</dbReference>
<dbReference type="GO" id="GO:0097367">
    <property type="term" value="F:carbohydrate derivative binding"/>
    <property type="evidence" value="ECO:0007669"/>
    <property type="project" value="InterPro"/>
</dbReference>
<dbReference type="AlphaFoldDB" id="R1AV89"/>
<dbReference type="CDD" id="cd05013">
    <property type="entry name" value="SIS_RpiR"/>
    <property type="match status" value="1"/>
</dbReference>
<evidence type="ECO:0000313" key="7">
    <source>
        <dbReference type="Proteomes" id="UP000013378"/>
    </source>
</evidence>
<dbReference type="STRING" id="1304284.L21TH_0861"/>
<dbReference type="PROSITE" id="PS51464">
    <property type="entry name" value="SIS"/>
    <property type="match status" value="1"/>
</dbReference>
<name>R1AV89_9FIRM</name>
<evidence type="ECO:0000313" key="6">
    <source>
        <dbReference type="EMBL" id="EOD01098.1"/>
    </source>
</evidence>
<evidence type="ECO:0000259" key="5">
    <source>
        <dbReference type="PROSITE" id="PS51464"/>
    </source>
</evidence>
<keyword evidence="7" id="KW-1185">Reference proteome</keyword>
<dbReference type="GO" id="GO:0003677">
    <property type="term" value="F:DNA binding"/>
    <property type="evidence" value="ECO:0007669"/>
    <property type="project" value="UniProtKB-KW"/>
</dbReference>